<organism evidence="1 2">
    <name type="scientific">Methanobrevibacter thaueri</name>
    <dbReference type="NCBI Taxonomy" id="190975"/>
    <lineage>
        <taxon>Archaea</taxon>
        <taxon>Methanobacteriati</taxon>
        <taxon>Methanobacteriota</taxon>
        <taxon>Methanomada group</taxon>
        <taxon>Methanobacteria</taxon>
        <taxon>Methanobacteriales</taxon>
        <taxon>Methanobacteriaceae</taxon>
        <taxon>Methanobrevibacter</taxon>
    </lineage>
</organism>
<evidence type="ECO:0000313" key="1">
    <source>
        <dbReference type="EMBL" id="PWB88400.1"/>
    </source>
</evidence>
<comment type="caution">
    <text evidence="1">The sequence shown here is derived from an EMBL/GenBank/DDBJ whole genome shotgun (WGS) entry which is preliminary data.</text>
</comment>
<name>A0A315XQF4_9EURY</name>
<dbReference type="OrthoDB" id="78389at2157"/>
<dbReference type="RefSeq" id="WP_116591006.1">
    <property type="nucleotide sequence ID" value="NZ_MZGS01000001.1"/>
</dbReference>
<dbReference type="AlphaFoldDB" id="A0A315XQF4"/>
<dbReference type="Proteomes" id="UP000251717">
    <property type="component" value="Unassembled WGS sequence"/>
</dbReference>
<accession>A0A315XQF4</accession>
<reference evidence="1 2" key="1">
    <citation type="submission" date="2017-03" db="EMBL/GenBank/DDBJ databases">
        <title>Genome sequence of Methanobrevibacter thaueri.</title>
        <authorList>
            <person name="Poehlein A."/>
            <person name="Seedorf H."/>
            <person name="Daniel R."/>
        </authorList>
    </citation>
    <scope>NUCLEOTIDE SEQUENCE [LARGE SCALE GENOMIC DNA]</scope>
    <source>
        <strain evidence="1 2">DSM 11995</strain>
    </source>
</reference>
<protein>
    <submittedName>
        <fullName evidence="1">Uncharacterized protein</fullName>
    </submittedName>
</protein>
<dbReference type="EMBL" id="MZGS01000001">
    <property type="protein sequence ID" value="PWB88400.1"/>
    <property type="molecule type" value="Genomic_DNA"/>
</dbReference>
<proteinExistence type="predicted"/>
<sequence>MTSEILILTPSAVALAADSAVTIGNRKTYNGVNKLFMLSNDPPMGIMTYNLSNFSNIPLETIIKEFRAEIKKEDLTTVIEFRDKFIEFLDELVKNELYVCSFEDRVMEFIAPLDLNPIPVDEVTFVNIIRNIPNDWDYDIFGEDAELIIENLNQNNEKFINAIPNYDNFDNQDEILELFKKFFVYKEFLEPFTGIVIAGFNKNRLFPSYVEFNINYLFDDKFTFNEINDMDISGDQVHVRPLAQGDVIDTFLGNMDGNTRFKLINYVENIYGNYTINLIDAINNNPNLNDDEKQKFINEISKIEVANDSLNSSFVDFLDQLKQDHVDPILASISALPKDELSNLAESLIKITSIKRKVQSDLETVGGPIDVAIITRGDGFIWTKRKHYFDGDLNPQFFKRE</sequence>
<evidence type="ECO:0000313" key="2">
    <source>
        <dbReference type="Proteomes" id="UP000251717"/>
    </source>
</evidence>
<gene>
    <name evidence="1" type="ORF">MBBTH_00060</name>
</gene>
<keyword evidence="2" id="KW-1185">Reference proteome</keyword>